<keyword evidence="6" id="KW-0326">Glycosidase</keyword>
<dbReference type="InterPro" id="IPR040720">
    <property type="entry name" value="GH81_C"/>
</dbReference>
<dbReference type="GO" id="GO:0071555">
    <property type="term" value="P:cell wall organization"/>
    <property type="evidence" value="ECO:0007669"/>
    <property type="project" value="UniProtKB-KW"/>
</dbReference>
<organism evidence="10 11">
    <name type="scientific">Phytophthora cactorum</name>
    <dbReference type="NCBI Taxonomy" id="29920"/>
    <lineage>
        <taxon>Eukaryota</taxon>
        <taxon>Sar</taxon>
        <taxon>Stramenopiles</taxon>
        <taxon>Oomycota</taxon>
        <taxon>Peronosporomycetes</taxon>
        <taxon>Peronosporales</taxon>
        <taxon>Peronosporaceae</taxon>
        <taxon>Phytophthora</taxon>
    </lineage>
</organism>
<accession>A0A8T1HSW2</accession>
<sequence length="271" mass="30100">MREDVALRLLKEALFGIQTWYSYTYCRLADKPGYELYSFIDMGVAVQTCMSGSITSCMDSALVHGMVFMSATSTGLTTSIQLDYATTLPDGSTPGKVVVQFANGLIRLNWHPSSADSHSENSDQGVYDDYASYVVRGGDMLVQSRRSGRQKAAAVTTRVFCILYCRKFALEHIIEPFISNSLSEPLIYETTYKGIVTSQVFTTGDVKVEFGNGVYNDHHYHYGYWITALIILKKLGPMWTGMAQVETMVVTLLRDVANPHKSRRSTISSGA</sequence>
<dbReference type="GO" id="GO:0042973">
    <property type="term" value="F:glucan endo-1,3-beta-D-glucosidase activity"/>
    <property type="evidence" value="ECO:0007669"/>
    <property type="project" value="UniProtKB-EC"/>
</dbReference>
<protein>
    <recommendedName>
        <fullName evidence="3">glucan endo-1,3-beta-D-glucosidase</fullName>
        <ecNumber evidence="3">3.2.1.39</ecNumber>
    </recommendedName>
</protein>
<dbReference type="Gene3D" id="2.70.98.30">
    <property type="entry name" value="Golgi alpha-mannosidase II, domain 4"/>
    <property type="match status" value="1"/>
</dbReference>
<evidence type="ECO:0000259" key="9">
    <source>
        <dbReference type="Pfam" id="PF17652"/>
    </source>
</evidence>
<evidence type="ECO:0000256" key="8">
    <source>
        <dbReference type="ARBA" id="ARBA00023326"/>
    </source>
</evidence>
<evidence type="ECO:0000313" key="10">
    <source>
        <dbReference type="EMBL" id="KAG3215097.1"/>
    </source>
</evidence>
<evidence type="ECO:0000256" key="1">
    <source>
        <dbReference type="ARBA" id="ARBA00000382"/>
    </source>
</evidence>
<dbReference type="PROSITE" id="PS52008">
    <property type="entry name" value="GH81"/>
    <property type="match status" value="1"/>
</dbReference>
<dbReference type="GO" id="GO:0052861">
    <property type="term" value="F:endo-1,3(4)-beta-glucanase activity"/>
    <property type="evidence" value="ECO:0007669"/>
    <property type="project" value="InterPro"/>
</dbReference>
<dbReference type="AlphaFoldDB" id="A0A8T1HSW2"/>
<dbReference type="EC" id="3.2.1.39" evidence="3"/>
<reference evidence="10" key="1">
    <citation type="submission" date="2018-05" db="EMBL/GenBank/DDBJ databases">
        <title>Effector identification in a new, highly contiguous assembly of the strawberry crown rot pathogen Phytophthora cactorum.</title>
        <authorList>
            <person name="Armitage A.D."/>
            <person name="Nellist C.F."/>
            <person name="Bates H."/>
            <person name="Vickerstaff R.J."/>
            <person name="Harrison R.J."/>
        </authorList>
    </citation>
    <scope>NUCLEOTIDE SEQUENCE</scope>
    <source>
        <strain evidence="10">P421</strain>
    </source>
</reference>
<comment type="similarity">
    <text evidence="2">Belongs to the glycosyl hydrolase 81 family.</text>
</comment>
<dbReference type="EMBL" id="RCMV01000585">
    <property type="protein sequence ID" value="KAG3215097.1"/>
    <property type="molecule type" value="Genomic_DNA"/>
</dbReference>
<evidence type="ECO:0000256" key="3">
    <source>
        <dbReference type="ARBA" id="ARBA00012780"/>
    </source>
</evidence>
<dbReference type="InterPro" id="IPR005200">
    <property type="entry name" value="Endo-beta-glucanase"/>
</dbReference>
<evidence type="ECO:0000256" key="6">
    <source>
        <dbReference type="ARBA" id="ARBA00023295"/>
    </source>
</evidence>
<proteinExistence type="inferred from homology"/>
<dbReference type="PANTHER" id="PTHR31983">
    <property type="entry name" value="ENDO-1,3(4)-BETA-GLUCANASE 1"/>
    <property type="match status" value="1"/>
</dbReference>
<dbReference type="Pfam" id="PF17652">
    <property type="entry name" value="Glyco_hydro81C"/>
    <property type="match status" value="1"/>
</dbReference>
<dbReference type="GO" id="GO:0000272">
    <property type="term" value="P:polysaccharide catabolic process"/>
    <property type="evidence" value="ECO:0007669"/>
    <property type="project" value="UniProtKB-KW"/>
</dbReference>
<evidence type="ECO:0000256" key="4">
    <source>
        <dbReference type="ARBA" id="ARBA00022801"/>
    </source>
</evidence>
<comment type="catalytic activity">
    <reaction evidence="1">
        <text>Hydrolysis of (1-&gt;3)-beta-D-glucosidic linkages in (1-&gt;3)-beta-D-glucans.</text>
        <dbReference type="EC" id="3.2.1.39"/>
    </reaction>
</comment>
<keyword evidence="5" id="KW-0119">Carbohydrate metabolism</keyword>
<comment type="caution">
    <text evidence="10">The sequence shown here is derived from an EMBL/GenBank/DDBJ whole genome shotgun (WGS) entry which is preliminary data.</text>
</comment>
<feature type="domain" description="Glycosyl hydrolase family 81 C-terminal" evidence="9">
    <location>
        <begin position="169"/>
        <end position="262"/>
    </location>
</feature>
<name>A0A8T1HSW2_9STRA</name>
<dbReference type="PANTHER" id="PTHR31983:SF0">
    <property type="entry name" value="GLUCAN ENDO-1,3-BETA-D-GLUCOSIDASE 2"/>
    <property type="match status" value="1"/>
</dbReference>
<keyword evidence="7" id="KW-0961">Cell wall biogenesis/degradation</keyword>
<evidence type="ECO:0000313" key="11">
    <source>
        <dbReference type="Proteomes" id="UP000760860"/>
    </source>
</evidence>
<evidence type="ECO:0000256" key="5">
    <source>
        <dbReference type="ARBA" id="ARBA00023277"/>
    </source>
</evidence>
<dbReference type="Proteomes" id="UP000760860">
    <property type="component" value="Unassembled WGS sequence"/>
</dbReference>
<evidence type="ECO:0000256" key="7">
    <source>
        <dbReference type="ARBA" id="ARBA00023316"/>
    </source>
</evidence>
<gene>
    <name evidence="10" type="ORF">PC129_g14013</name>
</gene>
<keyword evidence="4" id="KW-0378">Hydrolase</keyword>
<keyword evidence="8" id="KW-0624">Polysaccharide degradation</keyword>
<evidence type="ECO:0000256" key="2">
    <source>
        <dbReference type="ARBA" id="ARBA00010730"/>
    </source>
</evidence>